<protein>
    <submittedName>
        <fullName evidence="1">Elongator complex protein 2</fullName>
    </submittedName>
</protein>
<proteinExistence type="predicted"/>
<dbReference type="Proteomes" id="UP001060215">
    <property type="component" value="Chromosome 6"/>
</dbReference>
<accession>A0ACC0IL04</accession>
<organism evidence="1 2">
    <name type="scientific">Camellia lanceoleosa</name>
    <dbReference type="NCBI Taxonomy" id="1840588"/>
    <lineage>
        <taxon>Eukaryota</taxon>
        <taxon>Viridiplantae</taxon>
        <taxon>Streptophyta</taxon>
        <taxon>Embryophyta</taxon>
        <taxon>Tracheophyta</taxon>
        <taxon>Spermatophyta</taxon>
        <taxon>Magnoliopsida</taxon>
        <taxon>eudicotyledons</taxon>
        <taxon>Gunneridae</taxon>
        <taxon>Pentapetalae</taxon>
        <taxon>asterids</taxon>
        <taxon>Ericales</taxon>
        <taxon>Theaceae</taxon>
        <taxon>Camellia</taxon>
    </lineage>
</organism>
<gene>
    <name evidence="1" type="ORF">LOK49_LG03G00858</name>
</gene>
<comment type="caution">
    <text evidence="1">The sequence shown here is derived from an EMBL/GenBank/DDBJ whole genome shotgun (WGS) entry which is preliminary data.</text>
</comment>
<name>A0ACC0IL04_9ERIC</name>
<reference evidence="1 2" key="1">
    <citation type="journal article" date="2022" name="Plant J.">
        <title>Chromosome-level genome of Camellia lanceoleosa provides a valuable resource for understanding genome evolution and self-incompatibility.</title>
        <authorList>
            <person name="Gong W."/>
            <person name="Xiao S."/>
            <person name="Wang L."/>
            <person name="Liao Z."/>
            <person name="Chang Y."/>
            <person name="Mo W."/>
            <person name="Hu G."/>
            <person name="Li W."/>
            <person name="Zhao G."/>
            <person name="Zhu H."/>
            <person name="Hu X."/>
            <person name="Ji K."/>
            <person name="Xiang X."/>
            <person name="Song Q."/>
            <person name="Yuan D."/>
            <person name="Jin S."/>
            <person name="Zhang L."/>
        </authorList>
    </citation>
    <scope>NUCLEOTIDE SEQUENCE [LARGE SCALE GENOMIC DNA]</scope>
    <source>
        <strain evidence="1">SQ_2022a</strain>
    </source>
</reference>
<sequence>MPFILVGLKIEPYLTAHIREQPWAKCKNSPNSIRPLYVPSFPNLLPQTSSPEPPKQSSLSLSLSLSKLVMVEVERVFIGAGCNRIVNNVSWGASDLVAFGAHNAVSIFCPKTAQILTTLPGHNASVNCTYWLPSTKFAFKAKNLELHFLLSGDADGAIILWELSLADKKWRYVLQVPQPHKKGVTCITGIMISPTDTVFASTSSDSTVYVWKLVLPSSSGGDCKLTCLDSLFVGSKPMVALSLAELPGSTGHLVLAMGGLDNKIHLYCGDRTGKFVRACDLKGHTDWIRSLDFSLPVCTNGEANNLLLVSSSQDRGIRIWKMALANSKRKEEISLASYIEGPVFVAGSHSYQISLESLLIGHEDWVYSVEWQPPLSSSEDGVECHQPQSILSASMDKTMMIWQPERTTGIWMNVVTVGELSHCALGFYGGHWSSSGDTILAHGYGGSFHLWRNVGVDVDNWKPQKVPSGHFAAVTDIAWAKSCEYLLSVSHDQTTRIFAPWLSEPHLKNGDSWHEIARPQVHGHDINCVTIIQGKGNHRFVSGADEKVARVFEAPLSFLKTLNHTTLQKSTFPEDMQAHIQILGANMSALGLSQKPIYVQAPYETPDRNGSDGLDTLETIPDAVPVEFTEPPIEEQLSWHTLWPESHKLYGHGNELFSLCCDHEGKLVASSCKAQSASVAEIWLWQVGSWKAVGHLQSHSLTVTQMEFSHDDNFLLAVSRDRQFSVFSIKHTGVDEISYELLTRQEAHKRIIWACSWNPFGHEFATGSRDKTVKIWAIIEKGSSVKQLMTLPQFNSSVNALSWVGLDRPSNHGFLAVGMETGLIELWSLSVNRTEEHATASLIKQLDPLMCHVSTVHRLAWRNSEKSLDSRTVQLASCGADHSVRVFEVHLD</sequence>
<evidence type="ECO:0000313" key="2">
    <source>
        <dbReference type="Proteomes" id="UP001060215"/>
    </source>
</evidence>
<evidence type="ECO:0000313" key="1">
    <source>
        <dbReference type="EMBL" id="KAI8024516.1"/>
    </source>
</evidence>
<dbReference type="EMBL" id="CM045763">
    <property type="protein sequence ID" value="KAI8024516.1"/>
    <property type="molecule type" value="Genomic_DNA"/>
</dbReference>
<keyword evidence="2" id="KW-1185">Reference proteome</keyword>